<organism evidence="2 3">
    <name type="scientific">Vreelandella sedimenti</name>
    <dbReference type="NCBI Taxonomy" id="2729618"/>
    <lineage>
        <taxon>Bacteria</taxon>
        <taxon>Pseudomonadati</taxon>
        <taxon>Pseudomonadota</taxon>
        <taxon>Gammaproteobacteria</taxon>
        <taxon>Oceanospirillales</taxon>
        <taxon>Halomonadaceae</taxon>
        <taxon>Vreelandella</taxon>
    </lineage>
</organism>
<gene>
    <name evidence="2" type="ORF">HZU72_17725</name>
</gene>
<evidence type="ECO:0000256" key="1">
    <source>
        <dbReference type="SAM" id="MobiDB-lite"/>
    </source>
</evidence>
<reference evidence="2 3" key="1">
    <citation type="submission" date="2020-07" db="EMBL/GenBank/DDBJ databases">
        <title>Halomonas sp. QX-2 draft genome sequence.</title>
        <authorList>
            <person name="Qiu X."/>
        </authorList>
    </citation>
    <scope>NUCLEOTIDE SEQUENCE [LARGE SCALE GENOMIC DNA]</scope>
    <source>
        <strain evidence="2 3">QX-2</strain>
    </source>
</reference>
<dbReference type="RefSeq" id="WP_180094493.1">
    <property type="nucleotide sequence ID" value="NZ_JACCGK010000016.1"/>
</dbReference>
<protein>
    <submittedName>
        <fullName evidence="2">Uncharacterized protein</fullName>
    </submittedName>
</protein>
<comment type="caution">
    <text evidence="2">The sequence shown here is derived from an EMBL/GenBank/DDBJ whole genome shotgun (WGS) entry which is preliminary data.</text>
</comment>
<feature type="region of interest" description="Disordered" evidence="1">
    <location>
        <begin position="50"/>
        <end position="80"/>
    </location>
</feature>
<dbReference type="Proteomes" id="UP000520876">
    <property type="component" value="Unassembled WGS sequence"/>
</dbReference>
<evidence type="ECO:0000313" key="2">
    <source>
        <dbReference type="EMBL" id="NYT74253.1"/>
    </source>
</evidence>
<evidence type="ECO:0000313" key="3">
    <source>
        <dbReference type="Proteomes" id="UP000520876"/>
    </source>
</evidence>
<name>A0A7Z0NA41_9GAMM</name>
<keyword evidence="3" id="KW-1185">Reference proteome</keyword>
<dbReference type="EMBL" id="JACCGK010000016">
    <property type="protein sequence ID" value="NYT74253.1"/>
    <property type="molecule type" value="Genomic_DNA"/>
</dbReference>
<sequence length="109" mass="12327">MSKTLIEQIEEAVTKEDFEPIAEQLNVEINKRQGVETIRAELLEAAETLAEQGVTSSEELSPDAGDYDLENVPAPEKPKYKGRKLKHIKNGRIFPWTAALAKNRYMQEV</sequence>
<proteinExistence type="predicted"/>
<accession>A0A7Z0NA41</accession>
<dbReference type="AlphaFoldDB" id="A0A7Z0NA41"/>